<dbReference type="GO" id="GO:0004013">
    <property type="term" value="F:adenosylhomocysteinase activity"/>
    <property type="evidence" value="ECO:0007669"/>
    <property type="project" value="TreeGrafter"/>
</dbReference>
<keyword evidence="3 4" id="KW-0520">NAD</keyword>
<dbReference type="PANTHER" id="PTHR23420:SF0">
    <property type="entry name" value="ADENOSYLHOMOCYSTEINASE"/>
    <property type="match status" value="1"/>
</dbReference>
<evidence type="ECO:0000256" key="2">
    <source>
        <dbReference type="ARBA" id="ARBA00022563"/>
    </source>
</evidence>
<feature type="binding site" evidence="4">
    <location>
        <position position="331"/>
    </location>
    <ligand>
        <name>NAD(+)</name>
        <dbReference type="ChEBI" id="CHEBI:57540"/>
    </ligand>
</feature>
<dbReference type="PIRSF" id="PIRSF001109">
    <property type="entry name" value="Ad_hcy_hydrolase"/>
    <property type="match status" value="1"/>
</dbReference>
<feature type="domain" description="S-adenosyl-L-homocysteine hydrolase NAD binding" evidence="5">
    <location>
        <begin position="177"/>
        <end position="337"/>
    </location>
</feature>
<dbReference type="InterPro" id="IPR020082">
    <property type="entry name" value="S-Ado-L-homoCys_hydrolase_CS"/>
</dbReference>
<evidence type="ECO:0000256" key="3">
    <source>
        <dbReference type="ARBA" id="ARBA00023027"/>
    </source>
</evidence>
<dbReference type="InterPro" id="IPR036291">
    <property type="entry name" value="NAD(P)-bd_dom_sf"/>
</dbReference>
<dbReference type="Gene3D" id="3.40.50.720">
    <property type="entry name" value="NAD(P)-binding Rossmann-like Domain"/>
    <property type="match status" value="1"/>
</dbReference>
<dbReference type="Gene3D" id="3.40.50.1480">
    <property type="entry name" value="Adenosylhomocysteinase-like"/>
    <property type="match status" value="1"/>
</dbReference>
<evidence type="ECO:0000313" key="6">
    <source>
        <dbReference type="EMBL" id="MCU4742788.1"/>
    </source>
</evidence>
<name>A0AAP2Z1D7_9EURY</name>
<dbReference type="PANTHER" id="PTHR23420">
    <property type="entry name" value="ADENOSYLHOMOCYSTEINASE"/>
    <property type="match status" value="1"/>
</dbReference>
<reference evidence="6" key="1">
    <citation type="submission" date="2022-09" db="EMBL/GenBank/DDBJ databases">
        <title>Enrichment on poylsaccharides allowed isolation of novel metabolic and taxonomic groups of Haloarchaea.</title>
        <authorList>
            <person name="Sorokin D.Y."/>
            <person name="Elcheninov A.G."/>
            <person name="Khizhniak T.V."/>
            <person name="Kolganova T.V."/>
            <person name="Kublanov I.V."/>
        </authorList>
    </citation>
    <scope>NUCLEOTIDE SEQUENCE</scope>
    <source>
        <strain evidence="6">AArc-xg1-1</strain>
    </source>
</reference>
<dbReference type="SMART" id="SM00997">
    <property type="entry name" value="AdoHcyase_NAD"/>
    <property type="match status" value="1"/>
</dbReference>
<dbReference type="NCBIfam" id="NF004005">
    <property type="entry name" value="PRK05476.2-3"/>
    <property type="match status" value="1"/>
</dbReference>
<dbReference type="GO" id="GO:0006730">
    <property type="term" value="P:one-carbon metabolic process"/>
    <property type="evidence" value="ECO:0007669"/>
    <property type="project" value="UniProtKB-KW"/>
</dbReference>
<organism evidence="6 7">
    <name type="scientific">Natronoglomus mannanivorans</name>
    <dbReference type="NCBI Taxonomy" id="2979990"/>
    <lineage>
        <taxon>Archaea</taxon>
        <taxon>Methanobacteriati</taxon>
        <taxon>Methanobacteriota</taxon>
        <taxon>Stenosarchaea group</taxon>
        <taxon>Halobacteria</taxon>
        <taxon>Halobacteriales</taxon>
        <taxon>Natrialbaceae</taxon>
        <taxon>Natronoglomus</taxon>
    </lineage>
</organism>
<accession>A0AAP2Z1D7</accession>
<dbReference type="EMBL" id="JAOPKA010000010">
    <property type="protein sequence ID" value="MCU4742788.1"/>
    <property type="molecule type" value="Genomic_DNA"/>
</dbReference>
<sequence>MTETASGADPLSWVREFSPILSTLAAQYRETTPLSDQYVAVSAPMTPHTGLFVETLAAAGATVGVSGEPGSTHRDVVAHLESLPSVTTFSTAGMDGAELKEAQRELLGERPDLIADDGSFLLSLVHDEFPALAESVVGGCEQTTGGITRLSAMDDQDVLSFPVYGVNETPMKDTFDNVHGTAESSISNLVSITNTMIGGKTAVVVGYGRCGRGIATKLRDLGADTVVTEVDPRRALAAIADGHRVTELAGAVGDADYVITATGRYDVVRREHLEAMADDAILTSIGSFIEIDVDALATLATGVSSPTPGIDRYTLPDGRTINLVTEGKVVNLSGPASAGNPSEVMDTTFAMMSAALVDLVADGRTLEAGLHQVPDRLDRRIAEMKLDSLEVTIDEVTESQRSYHREWAGHEGVDSAKE</sequence>
<evidence type="ECO:0000259" key="5">
    <source>
        <dbReference type="SMART" id="SM00997"/>
    </source>
</evidence>
<dbReference type="InterPro" id="IPR042172">
    <property type="entry name" value="Adenosylhomocyst_ase-like_sf"/>
</dbReference>
<dbReference type="InterPro" id="IPR015878">
    <property type="entry name" value="Ado_hCys_hydrolase_NAD-bd"/>
</dbReference>
<dbReference type="GO" id="GO:0005829">
    <property type="term" value="C:cytosol"/>
    <property type="evidence" value="ECO:0007669"/>
    <property type="project" value="TreeGrafter"/>
</dbReference>
<comment type="similarity">
    <text evidence="1">Belongs to the adenosylhomocysteinase family.</text>
</comment>
<comment type="caution">
    <text evidence="6">The sequence shown here is derived from an EMBL/GenBank/DDBJ whole genome shotgun (WGS) entry which is preliminary data.</text>
</comment>
<keyword evidence="2" id="KW-0554">One-carbon metabolism</keyword>
<dbReference type="SUPFAM" id="SSF51735">
    <property type="entry name" value="NAD(P)-binding Rossmann-fold domains"/>
    <property type="match status" value="1"/>
</dbReference>
<evidence type="ECO:0000256" key="1">
    <source>
        <dbReference type="ARBA" id="ARBA00007122"/>
    </source>
</evidence>
<keyword evidence="6" id="KW-0378">Hydrolase</keyword>
<dbReference type="PROSITE" id="PS00739">
    <property type="entry name" value="ADOHCYASE_2"/>
    <property type="match status" value="1"/>
</dbReference>
<dbReference type="SUPFAM" id="SSF52283">
    <property type="entry name" value="Formate/glycerate dehydrogenase catalytic domain-like"/>
    <property type="match status" value="1"/>
</dbReference>
<dbReference type="EC" id="3.3.1.1" evidence="6"/>
<dbReference type="Pfam" id="PF05221">
    <property type="entry name" value="AdoHcyase"/>
    <property type="match status" value="2"/>
</dbReference>
<dbReference type="GO" id="GO:0033353">
    <property type="term" value="P:S-adenosylmethionine cycle"/>
    <property type="evidence" value="ECO:0007669"/>
    <property type="project" value="TreeGrafter"/>
</dbReference>
<feature type="binding site" evidence="4">
    <location>
        <begin position="208"/>
        <end position="213"/>
    </location>
    <ligand>
        <name>NAD(+)</name>
        <dbReference type="ChEBI" id="CHEBI:57540"/>
    </ligand>
</feature>
<dbReference type="RefSeq" id="WP_338004603.1">
    <property type="nucleotide sequence ID" value="NZ_JAOPKA010000010.1"/>
</dbReference>
<dbReference type="SMART" id="SM00996">
    <property type="entry name" value="AdoHcyase"/>
    <property type="match status" value="1"/>
</dbReference>
<dbReference type="InterPro" id="IPR000043">
    <property type="entry name" value="Adenosylhomocysteinase-like"/>
</dbReference>
<gene>
    <name evidence="6" type="ORF">OB960_15450</name>
</gene>
<comment type="cofactor">
    <cofactor evidence="4">
        <name>NAD(+)</name>
        <dbReference type="ChEBI" id="CHEBI:57540"/>
    </cofactor>
    <text evidence="4">Binds 1 NAD(+) per subunit.</text>
</comment>
<dbReference type="Proteomes" id="UP001321018">
    <property type="component" value="Unassembled WGS sequence"/>
</dbReference>
<proteinExistence type="inferred from homology"/>
<protein>
    <submittedName>
        <fullName evidence="6">Adenosylhomocysteinase</fullName>
        <ecNumber evidence="6">3.3.1.1</ecNumber>
    </submittedName>
</protein>
<feature type="binding site" evidence="4">
    <location>
        <position position="229"/>
    </location>
    <ligand>
        <name>NAD(+)</name>
        <dbReference type="ChEBI" id="CHEBI:57540"/>
    </ligand>
</feature>
<evidence type="ECO:0000313" key="7">
    <source>
        <dbReference type="Proteomes" id="UP001321018"/>
    </source>
</evidence>
<dbReference type="AlphaFoldDB" id="A0AAP2Z1D7"/>
<dbReference type="Pfam" id="PF00670">
    <property type="entry name" value="AdoHcyase_NAD"/>
    <property type="match status" value="1"/>
</dbReference>
<evidence type="ECO:0000256" key="4">
    <source>
        <dbReference type="PIRSR" id="PIRSR001109-2"/>
    </source>
</evidence>